<protein>
    <submittedName>
        <fullName evidence="2">Shugoshin C terminus</fullName>
    </submittedName>
</protein>
<feature type="region of interest" description="Disordered" evidence="1">
    <location>
        <begin position="229"/>
        <end position="256"/>
    </location>
</feature>
<feature type="region of interest" description="Disordered" evidence="1">
    <location>
        <begin position="161"/>
        <end position="212"/>
    </location>
</feature>
<dbReference type="AlphaFoldDB" id="A0ABD1ULN1"/>
<dbReference type="PANTHER" id="PTHR34373:SF9">
    <property type="entry name" value="SHUGOSHIN 2"/>
    <property type="match status" value="1"/>
</dbReference>
<reference evidence="3" key="1">
    <citation type="submission" date="2024-07" db="EMBL/GenBank/DDBJ databases">
        <title>Two chromosome-level genome assemblies of Korean endemic species Abeliophyllum distichum and Forsythia ovata (Oleaceae).</title>
        <authorList>
            <person name="Jang H."/>
        </authorList>
    </citation>
    <scope>NUCLEOTIDE SEQUENCE [LARGE SCALE GENOMIC DNA]</scope>
</reference>
<organism evidence="2 3">
    <name type="scientific">Abeliophyllum distichum</name>
    <dbReference type="NCBI Taxonomy" id="126358"/>
    <lineage>
        <taxon>Eukaryota</taxon>
        <taxon>Viridiplantae</taxon>
        <taxon>Streptophyta</taxon>
        <taxon>Embryophyta</taxon>
        <taxon>Tracheophyta</taxon>
        <taxon>Spermatophyta</taxon>
        <taxon>Magnoliopsida</taxon>
        <taxon>eudicotyledons</taxon>
        <taxon>Gunneridae</taxon>
        <taxon>Pentapetalae</taxon>
        <taxon>asterids</taxon>
        <taxon>lamiids</taxon>
        <taxon>Lamiales</taxon>
        <taxon>Oleaceae</taxon>
        <taxon>Forsythieae</taxon>
        <taxon>Abeliophyllum</taxon>
    </lineage>
</organism>
<dbReference type="PANTHER" id="PTHR34373">
    <property type="entry name" value="SHUGOSHIN 2"/>
    <property type="match status" value="1"/>
</dbReference>
<feature type="compositionally biased region" description="Polar residues" evidence="1">
    <location>
        <begin position="174"/>
        <end position="193"/>
    </location>
</feature>
<evidence type="ECO:0000313" key="2">
    <source>
        <dbReference type="EMBL" id="KAL2525895.1"/>
    </source>
</evidence>
<evidence type="ECO:0000256" key="1">
    <source>
        <dbReference type="SAM" id="MobiDB-lite"/>
    </source>
</evidence>
<dbReference type="EMBL" id="JBFOLK010000003">
    <property type="protein sequence ID" value="KAL2525895.1"/>
    <property type="molecule type" value="Genomic_DNA"/>
</dbReference>
<feature type="compositionally biased region" description="Polar residues" evidence="1">
    <location>
        <begin position="245"/>
        <end position="256"/>
    </location>
</feature>
<dbReference type="Proteomes" id="UP001604336">
    <property type="component" value="Unassembled WGS sequence"/>
</dbReference>
<sequence length="256" mass="28962">MEGFVIPDSKKYVTIAEKATKPCLGSVPRRKLADIGNLMEKYRPSNQVEKFKSMPSTTKEYIDQLQKENMALVNMMAQRNKIIEQSGVELERLGVKLLKLQEQNQQLAVSNNQMLMLKALQHELGCKNGLLIARKLELKERARTRPCQNAVMEVKLIKCKKPGDSSKEDGNDEIPSNTKRSLQSNSLVSSKQFESMDKAENKRSYERRQSARFKAEEVIPIDNLLEIDDRKTPVCPLPHDPVKENGSTSTSASLES</sequence>
<name>A0ABD1ULN1_9LAMI</name>
<comment type="caution">
    <text evidence="2">The sequence shown here is derived from an EMBL/GenBank/DDBJ whole genome shotgun (WGS) entry which is preliminary data.</text>
</comment>
<evidence type="ECO:0000313" key="3">
    <source>
        <dbReference type="Proteomes" id="UP001604336"/>
    </source>
</evidence>
<keyword evidence="3" id="KW-1185">Reference proteome</keyword>
<dbReference type="InterPro" id="IPR044693">
    <property type="entry name" value="SGO_plant"/>
</dbReference>
<feature type="compositionally biased region" description="Basic and acidic residues" evidence="1">
    <location>
        <begin position="194"/>
        <end position="212"/>
    </location>
</feature>
<gene>
    <name evidence="2" type="ORF">Adt_10949</name>
</gene>
<accession>A0ABD1ULN1</accession>
<proteinExistence type="predicted"/>